<dbReference type="AlphaFoldDB" id="A0A4Q0Y975"/>
<evidence type="ECO:0000256" key="1">
    <source>
        <dbReference type="SAM" id="Phobius"/>
    </source>
</evidence>
<protein>
    <submittedName>
        <fullName evidence="2">Uncharacterized protein</fullName>
    </submittedName>
</protein>
<accession>A0A4Q0Y975</accession>
<keyword evidence="1" id="KW-1133">Transmembrane helix</keyword>
<name>A0A4Q0Y975_9BACT</name>
<gene>
    <name evidence="2" type="ORF">CRV08_12075</name>
</gene>
<dbReference type="EMBL" id="PDKJ01000012">
    <property type="protein sequence ID" value="RXJ66797.1"/>
    <property type="molecule type" value="Genomic_DNA"/>
</dbReference>
<dbReference type="Proteomes" id="UP000290172">
    <property type="component" value="Unassembled WGS sequence"/>
</dbReference>
<reference evidence="2 3" key="1">
    <citation type="submission" date="2017-10" db="EMBL/GenBank/DDBJ databases">
        <title>Genomics of the genus Arcobacter.</title>
        <authorList>
            <person name="Perez-Cataluna A."/>
            <person name="Figueras M.J."/>
        </authorList>
    </citation>
    <scope>NUCLEOTIDE SEQUENCE [LARGE SCALE GENOMIC DNA]</scope>
    <source>
        <strain evidence="2 3">CECT 8993</strain>
    </source>
</reference>
<sequence>MSSNAIGTLIRIFLIFVSLLFIWFCLVFCIYIFVVLIFGISFSVNSLMILYLGTLIFRFFYPRNVLQ</sequence>
<proteinExistence type="predicted"/>
<feature type="transmembrane region" description="Helical" evidence="1">
    <location>
        <begin position="40"/>
        <end position="61"/>
    </location>
</feature>
<evidence type="ECO:0000313" key="2">
    <source>
        <dbReference type="EMBL" id="RXJ66797.1"/>
    </source>
</evidence>
<evidence type="ECO:0000313" key="3">
    <source>
        <dbReference type="Proteomes" id="UP000290172"/>
    </source>
</evidence>
<organism evidence="2 3">
    <name type="scientific">Halarcobacter ebronensis</name>
    <dbReference type="NCBI Taxonomy" id="1462615"/>
    <lineage>
        <taxon>Bacteria</taxon>
        <taxon>Pseudomonadati</taxon>
        <taxon>Campylobacterota</taxon>
        <taxon>Epsilonproteobacteria</taxon>
        <taxon>Campylobacterales</taxon>
        <taxon>Arcobacteraceae</taxon>
        <taxon>Halarcobacter</taxon>
    </lineage>
</organism>
<keyword evidence="1" id="KW-0472">Membrane</keyword>
<keyword evidence="1" id="KW-0812">Transmembrane</keyword>
<feature type="transmembrane region" description="Helical" evidence="1">
    <location>
        <begin position="12"/>
        <end position="34"/>
    </location>
</feature>
<comment type="caution">
    <text evidence="2">The sequence shown here is derived from an EMBL/GenBank/DDBJ whole genome shotgun (WGS) entry which is preliminary data.</text>
</comment>